<sequence length="165" mass="19115">MGEATDIGTGEEPYVRACQCTACNTDFERKSYDVTETAQAVVEHWNKHHPDILKQSYTAYQTVEQERREPEEGVVEVQREARYLTVYDVLAISDQDALFNPAFAEKVLLNEVCEDCGTRIEELEDYEELGQEGPITKYLCRQCRKDRKIRRRKANNVQLTAFERA</sequence>
<dbReference type="KEGG" id="hpel:HZS54_12205"/>
<protein>
    <submittedName>
        <fullName evidence="1">Uncharacterized protein</fullName>
    </submittedName>
</protein>
<accession>A0A7D5TBT0</accession>
<dbReference type="EMBL" id="CP058909">
    <property type="protein sequence ID" value="QLH82329.1"/>
    <property type="molecule type" value="Genomic_DNA"/>
</dbReference>
<name>A0A7D5TBT0_9EURY</name>
<dbReference type="Proteomes" id="UP000509346">
    <property type="component" value="Chromosome"/>
</dbReference>
<keyword evidence="2" id="KW-1185">Reference proteome</keyword>
<evidence type="ECO:0000313" key="1">
    <source>
        <dbReference type="EMBL" id="QLH82329.1"/>
    </source>
</evidence>
<organism evidence="1 2">
    <name type="scientific">Halosimplex pelagicum</name>
    <dbReference type="NCBI Taxonomy" id="869886"/>
    <lineage>
        <taxon>Archaea</taxon>
        <taxon>Methanobacteriati</taxon>
        <taxon>Methanobacteriota</taxon>
        <taxon>Stenosarchaea group</taxon>
        <taxon>Halobacteria</taxon>
        <taxon>Halobacteriales</taxon>
        <taxon>Haloarculaceae</taxon>
        <taxon>Halosimplex</taxon>
    </lineage>
</organism>
<proteinExistence type="predicted"/>
<reference evidence="1 2" key="1">
    <citation type="submission" date="2020-07" db="EMBL/GenBank/DDBJ databases">
        <title>Halosimplex litoreum sp. nov. and Halosimplex rubrum sp. nov., isolated from different salt environments.</title>
        <authorList>
            <person name="Cui H."/>
        </authorList>
    </citation>
    <scope>NUCLEOTIDE SEQUENCE [LARGE SCALE GENOMIC DNA]</scope>
    <source>
        <strain evidence="1 2">R2</strain>
    </source>
</reference>
<dbReference type="RefSeq" id="WP_179922797.1">
    <property type="nucleotide sequence ID" value="NZ_CP058909.1"/>
</dbReference>
<evidence type="ECO:0000313" key="2">
    <source>
        <dbReference type="Proteomes" id="UP000509346"/>
    </source>
</evidence>
<dbReference type="GeneID" id="56083364"/>
<dbReference type="AlphaFoldDB" id="A0A7D5TBT0"/>
<gene>
    <name evidence="1" type="ORF">HZS54_12205</name>
</gene>